<name>R4WPX0_9BURK</name>
<reference evidence="1 2" key="2">
    <citation type="journal article" date="2018" name="Int. J. Syst. Evol. Microbiol.">
        <title>Burkholderia insecticola sp. nov., a gut symbiotic bacterium of the bean bug Riptortus pedestris.</title>
        <authorList>
            <person name="Takeshita K."/>
            <person name="Tamaki H."/>
            <person name="Ohbayashi T."/>
            <person name="Meng X.-Y."/>
            <person name="Sone T."/>
            <person name="Mitani Y."/>
            <person name="Peeters C."/>
            <person name="Kikuchi Y."/>
            <person name="Vandamme P."/>
        </authorList>
    </citation>
    <scope>NUCLEOTIDE SEQUENCE [LARGE SCALE GENOMIC DNA]</scope>
    <source>
        <strain evidence="1">RPE64</strain>
    </source>
</reference>
<dbReference type="KEGG" id="buo:BRPE64_CCDS05410"/>
<proteinExistence type="predicted"/>
<reference evidence="1 2" key="1">
    <citation type="journal article" date="2013" name="Genome Announc.">
        <title>Complete Genome Sequence of Burkholderia sp. Strain RPE64, Bacterial Symbiont of the Bean Bug Riptortus pedestris.</title>
        <authorList>
            <person name="Shibata T.F."/>
            <person name="Maeda T."/>
            <person name="Nikoh N."/>
            <person name="Yamaguchi K."/>
            <person name="Oshima K."/>
            <person name="Hattori M."/>
            <person name="Nishiyama T."/>
            <person name="Hasebe M."/>
            <person name="Fukatsu T."/>
            <person name="Kikuchi Y."/>
            <person name="Shigenobu S."/>
        </authorList>
    </citation>
    <scope>NUCLEOTIDE SEQUENCE [LARGE SCALE GENOMIC DNA]</scope>
</reference>
<accession>R4WPX0</accession>
<evidence type="ECO:0000313" key="1">
    <source>
        <dbReference type="EMBL" id="BAN26624.1"/>
    </source>
</evidence>
<organism evidence="1 2">
    <name type="scientific">Caballeronia insecticola</name>
    <dbReference type="NCBI Taxonomy" id="758793"/>
    <lineage>
        <taxon>Bacteria</taxon>
        <taxon>Pseudomonadati</taxon>
        <taxon>Pseudomonadota</taxon>
        <taxon>Betaproteobacteria</taxon>
        <taxon>Burkholderiales</taxon>
        <taxon>Burkholderiaceae</taxon>
        <taxon>Caballeronia</taxon>
    </lineage>
</organism>
<sequence>MLRRPATAIGNLPECAPHSLKVSNFPVDVVEVGAGHAVGVGAGAFGMVGERKQFAHLIDTETKLTAPPDKGKTLKRRAVVLPISVARAAGRA</sequence>
<protein>
    <submittedName>
        <fullName evidence="1">Uncharacterized protein</fullName>
    </submittedName>
</protein>
<evidence type="ECO:0000313" key="2">
    <source>
        <dbReference type="Proteomes" id="UP000013966"/>
    </source>
</evidence>
<dbReference type="HOGENOM" id="CLU_2407616_0_0_4"/>
<dbReference type="PATRIC" id="fig|758793.3.peg.4852"/>
<gene>
    <name evidence="1" type="ORF">BRPE64_CCDS05410</name>
</gene>
<dbReference type="AntiFam" id="ANF00227">
    <property type="entry name" value="Shadow ORF (opposite hmrR)"/>
</dbReference>
<dbReference type="EMBL" id="AP013060">
    <property type="protein sequence ID" value="BAN26624.1"/>
    <property type="molecule type" value="Genomic_DNA"/>
</dbReference>
<keyword evidence="2" id="KW-1185">Reference proteome</keyword>
<dbReference type="Proteomes" id="UP000013966">
    <property type="component" value="Chromosome 3"/>
</dbReference>
<dbReference type="STRING" id="758793.BRPE64_CCDS05410"/>
<dbReference type="AlphaFoldDB" id="R4WPX0"/>